<keyword evidence="1" id="KW-0732">Signal</keyword>
<evidence type="ECO:0000313" key="2">
    <source>
        <dbReference type="EMBL" id="EST54903.1"/>
    </source>
</evidence>
<reference evidence="2 3" key="1">
    <citation type="journal article" date="2014" name="Genome Announc.">
        <title>Draft Genome Sequence of Brevibacillus panacihumi Strain W25, a Halotolerant Hydrocarbon-Degrading Bacterium.</title>
        <authorList>
            <person name="Wang X."/>
            <person name="Jin D."/>
            <person name="Zhou L."/>
            <person name="Wu L."/>
            <person name="An W."/>
            <person name="Chen Y."/>
            <person name="Zhao L."/>
        </authorList>
    </citation>
    <scope>NUCLEOTIDE SEQUENCE [LARGE SCALE GENOMIC DNA]</scope>
    <source>
        <strain evidence="2 3">W25</strain>
    </source>
</reference>
<accession>V6MHK3</accession>
<keyword evidence="3" id="KW-1185">Reference proteome</keyword>
<dbReference type="Gene3D" id="3.10.450.390">
    <property type="entry name" value="Protein of unknown function DUF3889"/>
    <property type="match status" value="1"/>
</dbReference>
<name>V6MHK3_9BACL</name>
<dbReference type="HOGENOM" id="CLU_172338_0_0_9"/>
<gene>
    <name evidence="2" type="ORF">T458_10335</name>
</gene>
<dbReference type="AlphaFoldDB" id="V6MHK3"/>
<dbReference type="eggNOG" id="COG0823">
    <property type="taxonomic scope" value="Bacteria"/>
</dbReference>
<dbReference type="STRING" id="1408254.T458_10335"/>
<evidence type="ECO:0000313" key="3">
    <source>
        <dbReference type="Proteomes" id="UP000017973"/>
    </source>
</evidence>
<proteinExistence type="predicted"/>
<evidence type="ECO:0008006" key="4">
    <source>
        <dbReference type="Google" id="ProtNLM"/>
    </source>
</evidence>
<dbReference type="EMBL" id="AYJU01000015">
    <property type="protein sequence ID" value="EST54903.1"/>
    <property type="molecule type" value="Genomic_DNA"/>
</dbReference>
<feature type="chain" id="PRO_5038979087" description="DUF3889 domain-containing protein" evidence="1">
    <location>
        <begin position="23"/>
        <end position="107"/>
    </location>
</feature>
<comment type="caution">
    <text evidence="2">The sequence shown here is derived from an EMBL/GenBank/DDBJ whole genome shotgun (WGS) entry which is preliminary data.</text>
</comment>
<organism evidence="2 3">
    <name type="scientific">Brevibacillus panacihumi W25</name>
    <dbReference type="NCBI Taxonomy" id="1408254"/>
    <lineage>
        <taxon>Bacteria</taxon>
        <taxon>Bacillati</taxon>
        <taxon>Bacillota</taxon>
        <taxon>Bacilli</taxon>
        <taxon>Bacillales</taxon>
        <taxon>Paenibacillaceae</taxon>
        <taxon>Brevibacillus</taxon>
    </lineage>
</organism>
<dbReference type="RefSeq" id="WP_023556031.1">
    <property type="nucleotide sequence ID" value="NZ_KI629782.1"/>
</dbReference>
<sequence length="107" mass="12518">MHSLMRLFLLFSLISFSASAYAIAPETPPYAKWGRMAVQETQKRYPKAAIIDYLHVGRENLQTDRARETFRLWLRQDRREFGVTVIITFDPRTEKVVSIQFRDGQAP</sequence>
<feature type="signal peptide" evidence="1">
    <location>
        <begin position="1"/>
        <end position="22"/>
    </location>
</feature>
<evidence type="ECO:0000256" key="1">
    <source>
        <dbReference type="SAM" id="SignalP"/>
    </source>
</evidence>
<dbReference type="PATRIC" id="fig|1408254.3.peg.2044"/>
<dbReference type="Pfam" id="PF13028">
    <property type="entry name" value="DUF3889"/>
    <property type="match status" value="1"/>
</dbReference>
<dbReference type="InterPro" id="IPR024987">
    <property type="entry name" value="DUF3889"/>
</dbReference>
<dbReference type="Proteomes" id="UP000017973">
    <property type="component" value="Unassembled WGS sequence"/>
</dbReference>
<protein>
    <recommendedName>
        <fullName evidence="4">DUF3889 domain-containing protein</fullName>
    </recommendedName>
</protein>